<feature type="domain" description="Nucleoside transporter/FeoB GTPase Gate" evidence="2">
    <location>
        <begin position="186"/>
        <end position="276"/>
    </location>
</feature>
<feature type="transmembrane region" description="Helical" evidence="1">
    <location>
        <begin position="264"/>
        <end position="283"/>
    </location>
</feature>
<dbReference type="eggNOG" id="COG0370">
    <property type="taxonomic scope" value="Bacteria"/>
</dbReference>
<reference evidence="3 4" key="1">
    <citation type="submission" date="2011-04" db="EMBL/GenBank/DDBJ databases">
        <authorList>
            <person name="Muzny D."/>
            <person name="Qin X."/>
            <person name="Deng J."/>
            <person name="Jiang H."/>
            <person name="Liu Y."/>
            <person name="Qu J."/>
            <person name="Song X.-Z."/>
            <person name="Zhang L."/>
            <person name="Thornton R."/>
            <person name="Coyle M."/>
            <person name="Francisco L."/>
            <person name="Jackson L."/>
            <person name="Javaid M."/>
            <person name="Korchina V."/>
            <person name="Kovar C."/>
            <person name="Mata R."/>
            <person name="Mathew T."/>
            <person name="Ngo R."/>
            <person name="Nguyen L."/>
            <person name="Nguyen N."/>
            <person name="Okwuonu G."/>
            <person name="Ongeri F."/>
            <person name="Pham C."/>
            <person name="Simmons D."/>
            <person name="Wilczek-Boney K."/>
            <person name="Hale W."/>
            <person name="Jakkamsetti A."/>
            <person name="Pham P."/>
            <person name="Ruth R."/>
            <person name="San Lucas F."/>
            <person name="Warren J."/>
            <person name="Zhang J."/>
            <person name="Zhao Z."/>
            <person name="Zhou C."/>
            <person name="Zhu D."/>
            <person name="Lee S."/>
            <person name="Bess C."/>
            <person name="Blankenburg K."/>
            <person name="Forbes L."/>
            <person name="Fu Q."/>
            <person name="Gubbala S."/>
            <person name="Hirani K."/>
            <person name="Jayaseelan J.C."/>
            <person name="Lara F."/>
            <person name="Munidasa M."/>
            <person name="Palculict T."/>
            <person name="Patil S."/>
            <person name="Pu L.-L."/>
            <person name="Saada N."/>
            <person name="Tang L."/>
            <person name="Weissenberger G."/>
            <person name="Zhu Y."/>
            <person name="Hemphill L."/>
            <person name="Shang Y."/>
            <person name="Youmans B."/>
            <person name="Ayvaz T."/>
            <person name="Ross M."/>
            <person name="Santibanez J."/>
            <person name="Aqrawi P."/>
            <person name="Gross S."/>
            <person name="Joshi V."/>
            <person name="Fowler G."/>
            <person name="Nazareth L."/>
            <person name="Reid J."/>
            <person name="Worley K."/>
            <person name="Petrosino J."/>
            <person name="Highlander S."/>
            <person name="Gibbs R."/>
        </authorList>
    </citation>
    <scope>NUCLEOTIDE SEQUENCE [LARGE SCALE GENOMIC DNA]</scope>
    <source>
        <strain evidence="3 4">2681</strain>
    </source>
</reference>
<protein>
    <submittedName>
        <fullName evidence="3">Nucleoside recognition</fullName>
    </submittedName>
</protein>
<dbReference type="Pfam" id="PF07670">
    <property type="entry name" value="Gate"/>
    <property type="match status" value="2"/>
</dbReference>
<sequence length="324" mass="35189">MKIMKTDKNNISLSSTLQSGLQAGLKTTWSLGKVIFPITLFVTILQFTPILPWLVELISPIMHIFGLRGEAAVPLVLGNALNLYAGIAGIISLELSVKEVFIIAVMISFAHNLFIETAVALKVGVKLWLVLVVRLGLAALAGILINLFWTGGSEIAQYGLTPKAEVVPDGVWQIILLGAEKATFGVLQLALIVITLMLFVQFVKDRNYLERFSNGAAPFTKLIGVKPNASMTLVAGLLIGLAYGAGVMIQAVQEDGVSKRDITLAFIFLMACHAVIEDTLLFLPLGIPIWPLFLIRLVTAILLTVTVSVLWKQPREKEESVVDC</sequence>
<keyword evidence="1" id="KW-0812">Transmembrane</keyword>
<feature type="transmembrane region" description="Helical" evidence="1">
    <location>
        <begin position="127"/>
        <end position="149"/>
    </location>
</feature>
<evidence type="ECO:0000313" key="4">
    <source>
        <dbReference type="Proteomes" id="UP000005316"/>
    </source>
</evidence>
<comment type="caution">
    <text evidence="3">The sequence shown here is derived from an EMBL/GenBank/DDBJ whole genome shotgun (WGS) entry which is preliminary data.</text>
</comment>
<keyword evidence="1" id="KW-0472">Membrane</keyword>
<gene>
    <name evidence="3" type="ORF">HMPREF9372_3587</name>
</gene>
<keyword evidence="1" id="KW-1133">Transmembrane helix</keyword>
<dbReference type="EMBL" id="AFPZ01000114">
    <property type="protein sequence ID" value="EGQ20251.1"/>
    <property type="molecule type" value="Genomic_DNA"/>
</dbReference>
<dbReference type="HOGENOM" id="CLU_062018_0_0_9"/>
<dbReference type="STRING" id="759851.SAMN04244570_2631"/>
<dbReference type="Proteomes" id="UP000005316">
    <property type="component" value="Unassembled WGS sequence"/>
</dbReference>
<feature type="transmembrane region" description="Helical" evidence="1">
    <location>
        <begin position="75"/>
        <end position="93"/>
    </location>
</feature>
<feature type="transmembrane region" description="Helical" evidence="1">
    <location>
        <begin position="289"/>
        <end position="311"/>
    </location>
</feature>
<evidence type="ECO:0000256" key="1">
    <source>
        <dbReference type="SAM" id="Phobius"/>
    </source>
</evidence>
<dbReference type="RefSeq" id="WP_009498278.1">
    <property type="nucleotide sequence ID" value="NZ_GL982998.1"/>
</dbReference>
<organism evidence="3 4">
    <name type="scientific">Sporosarcina newyorkensis 2681</name>
    <dbReference type="NCBI Taxonomy" id="1027292"/>
    <lineage>
        <taxon>Bacteria</taxon>
        <taxon>Bacillati</taxon>
        <taxon>Bacillota</taxon>
        <taxon>Bacilli</taxon>
        <taxon>Bacillales</taxon>
        <taxon>Caryophanaceae</taxon>
        <taxon>Sporosarcina</taxon>
    </lineage>
</organism>
<accession>F9DXQ6</accession>
<feature type="transmembrane region" description="Helical" evidence="1">
    <location>
        <begin position="182"/>
        <end position="203"/>
    </location>
</feature>
<dbReference type="AlphaFoldDB" id="F9DXQ6"/>
<name>F9DXQ6_9BACL</name>
<evidence type="ECO:0000259" key="2">
    <source>
        <dbReference type="Pfam" id="PF07670"/>
    </source>
</evidence>
<feature type="domain" description="Nucleoside transporter/FeoB GTPase Gate" evidence="2">
    <location>
        <begin position="29"/>
        <end position="114"/>
    </location>
</feature>
<feature type="transmembrane region" description="Helical" evidence="1">
    <location>
        <begin position="100"/>
        <end position="121"/>
    </location>
</feature>
<feature type="transmembrane region" description="Helical" evidence="1">
    <location>
        <begin position="34"/>
        <end position="55"/>
    </location>
</feature>
<feature type="transmembrane region" description="Helical" evidence="1">
    <location>
        <begin position="229"/>
        <end position="252"/>
    </location>
</feature>
<dbReference type="InterPro" id="IPR011642">
    <property type="entry name" value="Gate_dom"/>
</dbReference>
<proteinExistence type="predicted"/>
<evidence type="ECO:0000313" key="3">
    <source>
        <dbReference type="EMBL" id="EGQ20251.1"/>
    </source>
</evidence>